<sequence>MFAIECWQANPSDTPRRIETIRAKLSHIRWCHQLVAGYRPSLAPHHELVIQGMRRLSPPRQQRGAVSTAMLTVIIKAANMSISQHRVFESQAAIKLTDLHNEPTPSLIHRVHDKNPETSSRAMQYTSAHDINPLTQNGRCNCASFSRRRYGHDSHARTLGIRRIPSVHTRNTSSNITPRQTHESCHITCKSTSPNRSTKWGNTSVNSRVIESITSKCKKNDLFFPNTDDDEVKGNGHLLAAAKEGFSGTQESQYQTEQSARHTSFYPAQASMPSRTPSRSSLR</sequence>
<feature type="region of interest" description="Disordered" evidence="1">
    <location>
        <begin position="169"/>
        <end position="202"/>
    </location>
</feature>
<reference evidence="2" key="1">
    <citation type="submission" date="2020-03" db="EMBL/GenBank/DDBJ databases">
        <title>Hybrid Assembly of Korean Phytophthora infestans isolates.</title>
        <authorList>
            <person name="Prokchorchik M."/>
            <person name="Lee Y."/>
            <person name="Seo J."/>
            <person name="Cho J.-H."/>
            <person name="Park Y.-E."/>
            <person name="Jang D.-C."/>
            <person name="Im J.-S."/>
            <person name="Choi J.-G."/>
            <person name="Park H.-J."/>
            <person name="Lee G.-B."/>
            <person name="Lee Y.-G."/>
            <person name="Hong S.-Y."/>
            <person name="Cho K."/>
            <person name="Sohn K.H."/>
        </authorList>
    </citation>
    <scope>NUCLEOTIDE SEQUENCE</scope>
    <source>
        <strain evidence="2">KR_2_A2</strain>
    </source>
</reference>
<evidence type="ECO:0000313" key="2">
    <source>
        <dbReference type="EMBL" id="KAF4136905.1"/>
    </source>
</evidence>
<gene>
    <name evidence="2" type="ORF">GN958_ATG13895</name>
</gene>
<evidence type="ECO:0000256" key="1">
    <source>
        <dbReference type="SAM" id="MobiDB-lite"/>
    </source>
</evidence>
<feature type="compositionally biased region" description="Polar residues" evidence="1">
    <location>
        <begin position="247"/>
        <end position="262"/>
    </location>
</feature>
<name>A0A8S9U754_PHYIN</name>
<proteinExistence type="predicted"/>
<dbReference type="AlphaFoldDB" id="A0A8S9U754"/>
<protein>
    <submittedName>
        <fullName evidence="2">Uncharacterized protein</fullName>
    </submittedName>
</protein>
<feature type="compositionally biased region" description="Polar residues" evidence="1">
    <location>
        <begin position="189"/>
        <end position="202"/>
    </location>
</feature>
<feature type="compositionally biased region" description="Polar residues" evidence="1">
    <location>
        <begin position="169"/>
        <end position="179"/>
    </location>
</feature>
<dbReference type="EMBL" id="JAACNO010001887">
    <property type="protein sequence ID" value="KAF4136905.1"/>
    <property type="molecule type" value="Genomic_DNA"/>
</dbReference>
<organism evidence="2 3">
    <name type="scientific">Phytophthora infestans</name>
    <name type="common">Potato late blight agent</name>
    <name type="synonym">Botrytis infestans</name>
    <dbReference type="NCBI Taxonomy" id="4787"/>
    <lineage>
        <taxon>Eukaryota</taxon>
        <taxon>Sar</taxon>
        <taxon>Stramenopiles</taxon>
        <taxon>Oomycota</taxon>
        <taxon>Peronosporomycetes</taxon>
        <taxon>Peronosporales</taxon>
        <taxon>Peronosporaceae</taxon>
        <taxon>Phytophthora</taxon>
    </lineage>
</organism>
<accession>A0A8S9U754</accession>
<evidence type="ECO:0000313" key="3">
    <source>
        <dbReference type="Proteomes" id="UP000704712"/>
    </source>
</evidence>
<dbReference type="Proteomes" id="UP000704712">
    <property type="component" value="Unassembled WGS sequence"/>
</dbReference>
<comment type="caution">
    <text evidence="2">The sequence shown here is derived from an EMBL/GenBank/DDBJ whole genome shotgun (WGS) entry which is preliminary data.</text>
</comment>
<feature type="compositionally biased region" description="Polar residues" evidence="1">
    <location>
        <begin position="271"/>
        <end position="283"/>
    </location>
</feature>
<feature type="region of interest" description="Disordered" evidence="1">
    <location>
        <begin position="243"/>
        <end position="283"/>
    </location>
</feature>